<dbReference type="GO" id="GO:0016020">
    <property type="term" value="C:membrane"/>
    <property type="evidence" value="ECO:0007669"/>
    <property type="project" value="TreeGrafter"/>
</dbReference>
<dbReference type="InterPro" id="IPR029058">
    <property type="entry name" value="AB_hydrolase_fold"/>
</dbReference>
<name>A0A060H4X2_XYLFS</name>
<evidence type="ECO:0000259" key="1">
    <source>
        <dbReference type="Pfam" id="PF00561"/>
    </source>
</evidence>
<dbReference type="Pfam" id="PF00561">
    <property type="entry name" value="Abhydrolase_1"/>
    <property type="match status" value="1"/>
</dbReference>
<dbReference type="RefSeq" id="WP_024749114.1">
    <property type="nucleotide sequence ID" value="NZ_CP006696.1"/>
</dbReference>
<sequence length="301" mass="33937">MNYHDYPFLLQCFEVRPGIRMRYLDEGPRDAAVVVMLHGNPSWSYYWRHLVAALRDGYRCIVPDHIGMGLSDKPGDAPGVVPRYDYTLQSRVDDLDALLRHVGIDDVTPLTLAVHDWGGMIGFGWALAHAVQVRRLVITNTAVFPMPMSKKMPWQIALGRDWRFGEWMVRGLNAFALGAAWLGVETRLPRAVRRAYLAPYNSWANRISIIRFMQDIPCAPGDRAWPLLEAAGKALPNFADRPAFIGWGMQDIVFDHHFLDEFCAALPGAQVQVFDDAGHYVLEDKSSVLVPAIRAFLDAHP</sequence>
<dbReference type="HOGENOM" id="CLU_020336_13_3_6"/>
<dbReference type="GO" id="GO:0016787">
    <property type="term" value="F:hydrolase activity"/>
    <property type="evidence" value="ECO:0007669"/>
    <property type="project" value="UniProtKB-KW"/>
</dbReference>
<feature type="domain" description="AB hydrolase-1" evidence="1">
    <location>
        <begin position="33"/>
        <end position="285"/>
    </location>
</feature>
<dbReference type="AlphaFoldDB" id="A0A060H4X2"/>
<accession>A0A060H4X2</accession>
<dbReference type="EMBL" id="CP006696">
    <property type="protein sequence ID" value="AIC10360.1"/>
    <property type="molecule type" value="Genomic_DNA"/>
</dbReference>
<evidence type="ECO:0000313" key="2">
    <source>
        <dbReference type="EMBL" id="AIC10360.1"/>
    </source>
</evidence>
<dbReference type="PATRIC" id="fig|155920.8.peg.2283"/>
<proteinExistence type="predicted"/>
<reference evidence="2 3" key="1">
    <citation type="submission" date="2013-08" db="EMBL/GenBank/DDBJ databases">
        <authorList>
            <person name="Stouthamer R."/>
            <person name="Nunney L."/>
        </authorList>
    </citation>
    <scope>NUCLEOTIDE SEQUENCE [LARGE SCALE GENOMIC DNA]</scope>
    <source>
        <strain evidence="3">ann-1</strain>
    </source>
</reference>
<dbReference type="PRINTS" id="PR00412">
    <property type="entry name" value="EPOXHYDRLASE"/>
</dbReference>
<gene>
    <name evidence="2" type="ORF">D934_09785</name>
</gene>
<dbReference type="SUPFAM" id="SSF53474">
    <property type="entry name" value="alpha/beta-Hydrolases"/>
    <property type="match status" value="1"/>
</dbReference>
<protein>
    <submittedName>
        <fullName evidence="2">Alpha/beta hydrolase</fullName>
    </submittedName>
</protein>
<dbReference type="InterPro" id="IPR000639">
    <property type="entry name" value="Epox_hydrolase-like"/>
</dbReference>
<dbReference type="KEGG" id="xfs:D934_09785"/>
<dbReference type="InterPro" id="IPR050266">
    <property type="entry name" value="AB_hydrolase_sf"/>
</dbReference>
<dbReference type="Gene3D" id="3.40.50.1820">
    <property type="entry name" value="alpha/beta hydrolase"/>
    <property type="match status" value="1"/>
</dbReference>
<dbReference type="PANTHER" id="PTHR43798">
    <property type="entry name" value="MONOACYLGLYCEROL LIPASE"/>
    <property type="match status" value="1"/>
</dbReference>
<dbReference type="InterPro" id="IPR000073">
    <property type="entry name" value="AB_hydrolase_1"/>
</dbReference>
<keyword evidence="2" id="KW-0378">Hydrolase</keyword>
<evidence type="ECO:0000313" key="3">
    <source>
        <dbReference type="Proteomes" id="UP000027215"/>
    </source>
</evidence>
<dbReference type="Proteomes" id="UP000027215">
    <property type="component" value="Chromosome"/>
</dbReference>
<dbReference type="PANTHER" id="PTHR43798:SF24">
    <property type="entry name" value="CIS-3-ALKYL-4-ALKYLOXETAN-2-ONE DECARBOXYLASE"/>
    <property type="match status" value="1"/>
</dbReference>
<organism evidence="2 3">
    <name type="scientific">Xylella fastidiosa subsp. sandyi Ann-1</name>
    <dbReference type="NCBI Taxonomy" id="155920"/>
    <lineage>
        <taxon>Bacteria</taxon>
        <taxon>Pseudomonadati</taxon>
        <taxon>Pseudomonadota</taxon>
        <taxon>Gammaproteobacteria</taxon>
        <taxon>Lysobacterales</taxon>
        <taxon>Lysobacteraceae</taxon>
        <taxon>Xylella</taxon>
    </lineage>
</organism>